<dbReference type="EMBL" id="BSPD01000085">
    <property type="protein sequence ID" value="GLS27646.1"/>
    <property type="molecule type" value="Genomic_DNA"/>
</dbReference>
<dbReference type="AlphaFoldDB" id="A0AA37T8R2"/>
<dbReference type="Proteomes" id="UP001156870">
    <property type="component" value="Unassembled WGS sequence"/>
</dbReference>
<organism evidence="1 2">
    <name type="scientific">Marinibactrum halimedae</name>
    <dbReference type="NCBI Taxonomy" id="1444977"/>
    <lineage>
        <taxon>Bacteria</taxon>
        <taxon>Pseudomonadati</taxon>
        <taxon>Pseudomonadota</taxon>
        <taxon>Gammaproteobacteria</taxon>
        <taxon>Cellvibrionales</taxon>
        <taxon>Cellvibrionaceae</taxon>
        <taxon>Marinibactrum</taxon>
    </lineage>
</organism>
<evidence type="ECO:0000313" key="1">
    <source>
        <dbReference type="EMBL" id="GLS27646.1"/>
    </source>
</evidence>
<dbReference type="Pfam" id="PF07209">
    <property type="entry name" value="DUF1415"/>
    <property type="match status" value="1"/>
</dbReference>
<reference evidence="1 2" key="1">
    <citation type="journal article" date="2014" name="Int. J. Syst. Evol. Microbiol.">
        <title>Complete genome sequence of Corynebacterium casei LMG S-19264T (=DSM 44701T), isolated from a smear-ripened cheese.</title>
        <authorList>
            <consortium name="US DOE Joint Genome Institute (JGI-PGF)"/>
            <person name="Walter F."/>
            <person name="Albersmeier A."/>
            <person name="Kalinowski J."/>
            <person name="Ruckert C."/>
        </authorList>
    </citation>
    <scope>NUCLEOTIDE SEQUENCE [LARGE SCALE GENOMIC DNA]</scope>
    <source>
        <strain evidence="1 2">NBRC 110095</strain>
    </source>
</reference>
<sequence length="191" mass="21906">MQSINTQVTNTQEVVELTQRWVREVVVGLGLCPFAAKPFAENTIRYCVAPSAAPEDILHSIYSECVLLSSVSHEATETTLVITPNALSDFHDYNQFFNEVDLLLSRNDWEGVLQVASFHPQYQFAGTSVSDAENYTNRAPYPIFHLLREDRLEKAIEFYPDVDEIPERNIARMNALSQDEIHRLFYYLNKT</sequence>
<accession>A0AA37T8R2</accession>
<proteinExistence type="predicted"/>
<evidence type="ECO:0008006" key="3">
    <source>
        <dbReference type="Google" id="ProtNLM"/>
    </source>
</evidence>
<name>A0AA37T8R2_9GAMM</name>
<gene>
    <name evidence="1" type="ORF">GCM10007877_33650</name>
</gene>
<protein>
    <recommendedName>
        <fullName evidence="3">DUF1415 domain-containing protein</fullName>
    </recommendedName>
</protein>
<evidence type="ECO:0000313" key="2">
    <source>
        <dbReference type="Proteomes" id="UP001156870"/>
    </source>
</evidence>
<dbReference type="InterPro" id="IPR009858">
    <property type="entry name" value="DUF1415"/>
</dbReference>
<keyword evidence="2" id="KW-1185">Reference proteome</keyword>
<comment type="caution">
    <text evidence="1">The sequence shown here is derived from an EMBL/GenBank/DDBJ whole genome shotgun (WGS) entry which is preliminary data.</text>
</comment>
<dbReference type="RefSeq" id="WP_232592567.1">
    <property type="nucleotide sequence ID" value="NZ_BSPD01000085.1"/>
</dbReference>